<accession>A0A1G8QWP3</accession>
<dbReference type="PANTHER" id="PTHR45138:SF9">
    <property type="entry name" value="DIGUANYLATE CYCLASE DGCM-RELATED"/>
    <property type="match status" value="1"/>
</dbReference>
<feature type="transmembrane region" description="Helical" evidence="1">
    <location>
        <begin position="37"/>
        <end position="54"/>
    </location>
</feature>
<dbReference type="Pfam" id="PF00990">
    <property type="entry name" value="GGDEF"/>
    <property type="match status" value="1"/>
</dbReference>
<dbReference type="CDD" id="cd01949">
    <property type="entry name" value="GGDEF"/>
    <property type="match status" value="1"/>
</dbReference>
<dbReference type="SUPFAM" id="SSF55073">
    <property type="entry name" value="Nucleotide cyclase"/>
    <property type="match status" value="1"/>
</dbReference>
<dbReference type="STRING" id="1045773.SAMN05216555_10715"/>
<feature type="transmembrane region" description="Helical" evidence="1">
    <location>
        <begin position="6"/>
        <end position="25"/>
    </location>
</feature>
<dbReference type="InterPro" id="IPR000160">
    <property type="entry name" value="GGDEF_dom"/>
</dbReference>
<feature type="transmembrane region" description="Helical" evidence="1">
    <location>
        <begin position="182"/>
        <end position="206"/>
    </location>
</feature>
<dbReference type="Gene3D" id="3.30.70.270">
    <property type="match status" value="1"/>
</dbReference>
<dbReference type="FunFam" id="3.30.70.270:FF:000001">
    <property type="entry name" value="Diguanylate cyclase domain protein"/>
    <property type="match status" value="1"/>
</dbReference>
<dbReference type="SMART" id="SM00267">
    <property type="entry name" value="GGDEF"/>
    <property type="match status" value="1"/>
</dbReference>
<dbReference type="PROSITE" id="PS50887">
    <property type="entry name" value="GGDEF"/>
    <property type="match status" value="1"/>
</dbReference>
<dbReference type="InterPro" id="IPR050469">
    <property type="entry name" value="Diguanylate_Cyclase"/>
</dbReference>
<reference evidence="4" key="1">
    <citation type="submission" date="2016-10" db="EMBL/GenBank/DDBJ databases">
        <authorList>
            <person name="Varghese N."/>
            <person name="Submissions S."/>
        </authorList>
    </citation>
    <scope>NUCLEOTIDE SEQUENCE [LARGE SCALE GENOMIC DNA]</scope>
    <source>
        <strain evidence="4">CGMCC 1.10783</strain>
    </source>
</reference>
<keyword evidence="4" id="KW-1185">Reference proteome</keyword>
<evidence type="ECO:0000256" key="1">
    <source>
        <dbReference type="SAM" id="Phobius"/>
    </source>
</evidence>
<dbReference type="GO" id="GO:0005886">
    <property type="term" value="C:plasma membrane"/>
    <property type="evidence" value="ECO:0007669"/>
    <property type="project" value="TreeGrafter"/>
</dbReference>
<dbReference type="OrthoDB" id="23692at2"/>
<gene>
    <name evidence="3" type="ORF">SAMN05216555_10715</name>
</gene>
<keyword evidence="1" id="KW-0812">Transmembrane</keyword>
<dbReference type="InterPro" id="IPR029787">
    <property type="entry name" value="Nucleotide_cyclase"/>
</dbReference>
<dbReference type="AlphaFoldDB" id="A0A1G8QWP3"/>
<keyword evidence="1" id="KW-1133">Transmembrane helix</keyword>
<organism evidence="3 4">
    <name type="scientific">Arthrobacter cupressi</name>
    <dbReference type="NCBI Taxonomy" id="1045773"/>
    <lineage>
        <taxon>Bacteria</taxon>
        <taxon>Bacillati</taxon>
        <taxon>Actinomycetota</taxon>
        <taxon>Actinomycetes</taxon>
        <taxon>Micrococcales</taxon>
        <taxon>Micrococcaceae</taxon>
        <taxon>Arthrobacter</taxon>
    </lineage>
</organism>
<feature type="transmembrane region" description="Helical" evidence="1">
    <location>
        <begin position="151"/>
        <end position="170"/>
    </location>
</feature>
<dbReference type="GO" id="GO:1902201">
    <property type="term" value="P:negative regulation of bacterial-type flagellum-dependent cell motility"/>
    <property type="evidence" value="ECO:0007669"/>
    <property type="project" value="TreeGrafter"/>
</dbReference>
<feature type="domain" description="GGDEF" evidence="2">
    <location>
        <begin position="249"/>
        <end position="380"/>
    </location>
</feature>
<evidence type="ECO:0000259" key="2">
    <source>
        <dbReference type="PROSITE" id="PS50887"/>
    </source>
</evidence>
<keyword evidence="1" id="KW-0472">Membrane</keyword>
<dbReference type="PANTHER" id="PTHR45138">
    <property type="entry name" value="REGULATORY COMPONENTS OF SENSORY TRANSDUCTION SYSTEM"/>
    <property type="match status" value="1"/>
</dbReference>
<dbReference type="EMBL" id="FNEI01000007">
    <property type="protein sequence ID" value="SDJ09162.1"/>
    <property type="molecule type" value="Genomic_DNA"/>
</dbReference>
<protein>
    <submittedName>
        <fullName evidence="3">Diguanylate cyclase (GGDEF) domain-containing protein</fullName>
    </submittedName>
</protein>
<evidence type="ECO:0000313" key="3">
    <source>
        <dbReference type="EMBL" id="SDJ09162.1"/>
    </source>
</evidence>
<dbReference type="GO" id="GO:0043709">
    <property type="term" value="P:cell adhesion involved in single-species biofilm formation"/>
    <property type="evidence" value="ECO:0007669"/>
    <property type="project" value="TreeGrafter"/>
</dbReference>
<evidence type="ECO:0000313" key="4">
    <source>
        <dbReference type="Proteomes" id="UP000182130"/>
    </source>
</evidence>
<proteinExistence type="predicted"/>
<dbReference type="Proteomes" id="UP000182130">
    <property type="component" value="Unassembled WGS sequence"/>
</dbReference>
<sequence>MELDTLSLRLVLGVVTVILCLLFYASYRQTRSAYSGWWCLSLVAFLAGNLVYLLTGTPHQVWADPLGNGLVVGGAFCVWAGARSLRLLPTPLWQVLAAPAITAVASALENPASNEWSGGLVYLALMAVGMGLATRELVLLEPRSSYINRSLALAAGVLTLFYACRWPVYLMEGPEGPGFRTFFSPAVTSLLIVGLLVTVSFSMTALSNEQLINGLNERANRDGLTGVLNRRAFMELAAREVHRMDSSGTASTLIMADLDHFKSLNDKHGHAAGDAAIQAFASACVASIRSTDLVGRYGGEEFLILLPGAEQETGEIIAGVISRALAAAPTPPGVVFPTVSYGVAASAIADADLPRMIKAADAALYEAKALGRNRVVCAGRQN</sequence>
<dbReference type="GO" id="GO:0052621">
    <property type="term" value="F:diguanylate cyclase activity"/>
    <property type="evidence" value="ECO:0007669"/>
    <property type="project" value="TreeGrafter"/>
</dbReference>
<dbReference type="NCBIfam" id="TIGR00254">
    <property type="entry name" value="GGDEF"/>
    <property type="match status" value="1"/>
</dbReference>
<name>A0A1G8QWP3_9MICC</name>
<feature type="transmembrane region" description="Helical" evidence="1">
    <location>
        <begin position="120"/>
        <end position="139"/>
    </location>
</feature>
<dbReference type="InterPro" id="IPR043128">
    <property type="entry name" value="Rev_trsase/Diguanyl_cyclase"/>
</dbReference>